<sequence>MLQFLNLRPRPQPKLKPGSWTTPLHARESPAQVCISSHQNDVPHFFSLRSSLKRHALYVHYWDKMEVKTFLGCPREAFALDNCLRQYSSLWQLSTSDEPKTSFSKLHFIHVSDCQTAGHDCITAVFITAAVRLSFKVTGCSRAVIRCVLKSGVKAELSRPLVSVREDVEGEECAGFVYTGDYLISMSTQREASEGSCHSAATSEPSKTQIQPSLLRY</sequence>
<organism evidence="2 3">
    <name type="scientific">Solea senegalensis</name>
    <name type="common">Senegalese sole</name>
    <dbReference type="NCBI Taxonomy" id="28829"/>
    <lineage>
        <taxon>Eukaryota</taxon>
        <taxon>Metazoa</taxon>
        <taxon>Chordata</taxon>
        <taxon>Craniata</taxon>
        <taxon>Vertebrata</taxon>
        <taxon>Euteleostomi</taxon>
        <taxon>Actinopterygii</taxon>
        <taxon>Neopterygii</taxon>
        <taxon>Teleostei</taxon>
        <taxon>Neoteleostei</taxon>
        <taxon>Acanthomorphata</taxon>
        <taxon>Carangaria</taxon>
        <taxon>Pleuronectiformes</taxon>
        <taxon>Pleuronectoidei</taxon>
        <taxon>Soleidae</taxon>
        <taxon>Solea</taxon>
    </lineage>
</organism>
<comment type="caution">
    <text evidence="2">The sequence shown here is derived from an EMBL/GenBank/DDBJ whole genome shotgun (WGS) entry which is preliminary data.</text>
</comment>
<evidence type="ECO:0000313" key="2">
    <source>
        <dbReference type="EMBL" id="KAG7509279.1"/>
    </source>
</evidence>
<accession>A0AAV6RWF3</accession>
<proteinExistence type="predicted"/>
<feature type="region of interest" description="Disordered" evidence="1">
    <location>
        <begin position="195"/>
        <end position="217"/>
    </location>
</feature>
<gene>
    <name evidence="2" type="ORF">JOB18_039716</name>
</gene>
<reference evidence="2 3" key="1">
    <citation type="journal article" date="2021" name="Sci. Rep.">
        <title>Chromosome anchoring in Senegalese sole (Solea senegalensis) reveals sex-associated markers and genome rearrangements in flatfish.</title>
        <authorList>
            <person name="Guerrero-Cozar I."/>
            <person name="Gomez-Garrido J."/>
            <person name="Berbel C."/>
            <person name="Martinez-Blanch J.F."/>
            <person name="Alioto T."/>
            <person name="Claros M.G."/>
            <person name="Gagnaire P.A."/>
            <person name="Manchado M."/>
        </authorList>
    </citation>
    <scope>NUCLEOTIDE SEQUENCE [LARGE SCALE GENOMIC DNA]</scope>
    <source>
        <strain evidence="2">Sse05_10M</strain>
    </source>
</reference>
<keyword evidence="3" id="KW-1185">Reference proteome</keyword>
<dbReference type="Proteomes" id="UP000693946">
    <property type="component" value="Linkage Group LG17"/>
</dbReference>
<feature type="compositionally biased region" description="Polar residues" evidence="1">
    <location>
        <begin position="199"/>
        <end position="217"/>
    </location>
</feature>
<evidence type="ECO:0000256" key="1">
    <source>
        <dbReference type="SAM" id="MobiDB-lite"/>
    </source>
</evidence>
<evidence type="ECO:0000313" key="3">
    <source>
        <dbReference type="Proteomes" id="UP000693946"/>
    </source>
</evidence>
<name>A0AAV6RWF3_SOLSE</name>
<protein>
    <submittedName>
        <fullName evidence="2">Uncharacterized protein</fullName>
    </submittedName>
</protein>
<dbReference type="AlphaFoldDB" id="A0AAV6RWF3"/>
<dbReference type="EMBL" id="JAGKHQ010000009">
    <property type="protein sequence ID" value="KAG7509279.1"/>
    <property type="molecule type" value="Genomic_DNA"/>
</dbReference>